<evidence type="ECO:0000256" key="3">
    <source>
        <dbReference type="ARBA" id="ARBA00022896"/>
    </source>
</evidence>
<name>A0A7D9JN89_PARCT</name>
<comment type="caution">
    <text evidence="7">The sequence shown here is derived from an EMBL/GenBank/DDBJ whole genome shotgun (WGS) entry which is preliminary data.</text>
</comment>
<dbReference type="OrthoDB" id="420380at2759"/>
<organism evidence="7 8">
    <name type="scientific">Paramuricea clavata</name>
    <name type="common">Red gorgonian</name>
    <name type="synonym">Violescent sea-whip</name>
    <dbReference type="NCBI Taxonomy" id="317549"/>
    <lineage>
        <taxon>Eukaryota</taxon>
        <taxon>Metazoa</taxon>
        <taxon>Cnidaria</taxon>
        <taxon>Anthozoa</taxon>
        <taxon>Octocorallia</taxon>
        <taxon>Malacalcyonacea</taxon>
        <taxon>Plexauridae</taxon>
        <taxon>Paramuricea</taxon>
    </lineage>
</organism>
<comment type="cofactor">
    <cofactor evidence="1">
        <name>L-ascorbate</name>
        <dbReference type="ChEBI" id="CHEBI:38290"/>
    </cofactor>
</comment>
<dbReference type="Gene3D" id="2.60.120.620">
    <property type="entry name" value="q2cbj1_9rhob like domain"/>
    <property type="match status" value="1"/>
</dbReference>
<dbReference type="InterPro" id="IPR005123">
    <property type="entry name" value="Oxoglu/Fe-dep_dioxygenase_dom"/>
</dbReference>
<proteinExistence type="predicted"/>
<reference evidence="7" key="1">
    <citation type="submission" date="2020-04" db="EMBL/GenBank/DDBJ databases">
        <authorList>
            <person name="Alioto T."/>
            <person name="Alioto T."/>
            <person name="Gomez Garrido J."/>
        </authorList>
    </citation>
    <scope>NUCLEOTIDE SEQUENCE</scope>
    <source>
        <strain evidence="7">A484AB</strain>
    </source>
</reference>
<keyword evidence="6" id="KW-0408">Iron</keyword>
<dbReference type="PROSITE" id="PS51471">
    <property type="entry name" value="FE2OG_OXY"/>
    <property type="match status" value="1"/>
</dbReference>
<dbReference type="GO" id="GO:0004656">
    <property type="term" value="F:procollagen-proline 4-dioxygenase activity"/>
    <property type="evidence" value="ECO:0007669"/>
    <property type="project" value="TreeGrafter"/>
</dbReference>
<evidence type="ECO:0000256" key="6">
    <source>
        <dbReference type="ARBA" id="ARBA00023004"/>
    </source>
</evidence>
<protein>
    <submittedName>
        <fullName evidence="7">Probable prolyl 4-hydroxylase 10</fullName>
    </submittedName>
</protein>
<sequence length="163" mass="18590">MENCDGGTLDGMNISQKLTKVLNISSSVLVPRGENHDVDALESNIQDMIKLPRTNAYHTQLVKYEAKSEYKAHTDCHHIPNDRMATIIIYLTDVDEGGETVFPFLNISIKPQRGMAVVWRNLDDDGKCDESTTHVAGQVKKGEKYIYQKWFYQKPILPQYQDD</sequence>
<evidence type="ECO:0000256" key="5">
    <source>
        <dbReference type="ARBA" id="ARBA00023002"/>
    </source>
</evidence>
<keyword evidence="8" id="KW-1185">Reference proteome</keyword>
<dbReference type="Pfam" id="PF13640">
    <property type="entry name" value="2OG-FeII_Oxy_3"/>
    <property type="match status" value="1"/>
</dbReference>
<dbReference type="EMBL" id="CACRXK020018447">
    <property type="protein sequence ID" value="CAB4032495.1"/>
    <property type="molecule type" value="Genomic_DNA"/>
</dbReference>
<gene>
    <name evidence="7" type="ORF">PACLA_8A031060</name>
</gene>
<dbReference type="SMART" id="SM00702">
    <property type="entry name" value="P4Hc"/>
    <property type="match status" value="1"/>
</dbReference>
<feature type="non-terminal residue" evidence="7">
    <location>
        <position position="163"/>
    </location>
</feature>
<keyword evidence="2" id="KW-0479">Metal-binding</keyword>
<keyword evidence="5" id="KW-0560">Oxidoreductase</keyword>
<dbReference type="AlphaFoldDB" id="A0A7D9JN89"/>
<evidence type="ECO:0000256" key="4">
    <source>
        <dbReference type="ARBA" id="ARBA00022964"/>
    </source>
</evidence>
<dbReference type="GO" id="GO:0005783">
    <property type="term" value="C:endoplasmic reticulum"/>
    <property type="evidence" value="ECO:0007669"/>
    <property type="project" value="TreeGrafter"/>
</dbReference>
<evidence type="ECO:0000313" key="8">
    <source>
        <dbReference type="Proteomes" id="UP001152795"/>
    </source>
</evidence>
<dbReference type="InterPro" id="IPR006620">
    <property type="entry name" value="Pro_4_hyd_alph"/>
</dbReference>
<dbReference type="InterPro" id="IPR045054">
    <property type="entry name" value="P4HA-like"/>
</dbReference>
<dbReference type="PANTHER" id="PTHR10869">
    <property type="entry name" value="PROLYL 4-HYDROXYLASE ALPHA SUBUNIT"/>
    <property type="match status" value="1"/>
</dbReference>
<accession>A0A7D9JN89</accession>
<keyword evidence="4" id="KW-0223">Dioxygenase</keyword>
<keyword evidence="3" id="KW-0847">Vitamin C</keyword>
<dbReference type="PANTHER" id="PTHR10869:SF180">
    <property type="entry name" value="FE2OG DIOXYGENASE DOMAIN-CONTAINING PROTEIN"/>
    <property type="match status" value="1"/>
</dbReference>
<dbReference type="InterPro" id="IPR044862">
    <property type="entry name" value="Pro_4_hyd_alph_FE2OG_OXY"/>
</dbReference>
<evidence type="ECO:0000256" key="1">
    <source>
        <dbReference type="ARBA" id="ARBA00001961"/>
    </source>
</evidence>
<dbReference type="GO" id="GO:0031418">
    <property type="term" value="F:L-ascorbic acid binding"/>
    <property type="evidence" value="ECO:0007669"/>
    <property type="project" value="UniProtKB-KW"/>
</dbReference>
<dbReference type="Proteomes" id="UP001152795">
    <property type="component" value="Unassembled WGS sequence"/>
</dbReference>
<dbReference type="GO" id="GO:0005506">
    <property type="term" value="F:iron ion binding"/>
    <property type="evidence" value="ECO:0007669"/>
    <property type="project" value="InterPro"/>
</dbReference>
<evidence type="ECO:0000256" key="2">
    <source>
        <dbReference type="ARBA" id="ARBA00022723"/>
    </source>
</evidence>
<evidence type="ECO:0000313" key="7">
    <source>
        <dbReference type="EMBL" id="CAB4032495.1"/>
    </source>
</evidence>